<evidence type="ECO:0000313" key="2">
    <source>
        <dbReference type="Proteomes" id="UP000053660"/>
    </source>
</evidence>
<accession>A0A0B1S7P6</accession>
<keyword evidence="2" id="KW-1185">Reference proteome</keyword>
<dbReference type="Proteomes" id="UP000053660">
    <property type="component" value="Unassembled WGS sequence"/>
</dbReference>
<gene>
    <name evidence="1" type="ORF">OESDEN_18981</name>
</gene>
<protein>
    <submittedName>
        <fullName evidence="1">Uncharacterized protein</fullName>
    </submittedName>
</protein>
<sequence>MDHWRTWRFQRCCLVWSERRWSFALECEARYRRENR</sequence>
<proteinExistence type="predicted"/>
<dbReference type="AlphaFoldDB" id="A0A0B1S7P6"/>
<name>A0A0B1S7P6_OESDE</name>
<evidence type="ECO:0000313" key="1">
    <source>
        <dbReference type="EMBL" id="KHJ81333.1"/>
    </source>
</evidence>
<organism evidence="1 2">
    <name type="scientific">Oesophagostomum dentatum</name>
    <name type="common">Nodular worm</name>
    <dbReference type="NCBI Taxonomy" id="61180"/>
    <lineage>
        <taxon>Eukaryota</taxon>
        <taxon>Metazoa</taxon>
        <taxon>Ecdysozoa</taxon>
        <taxon>Nematoda</taxon>
        <taxon>Chromadorea</taxon>
        <taxon>Rhabditida</taxon>
        <taxon>Rhabditina</taxon>
        <taxon>Rhabditomorpha</taxon>
        <taxon>Strongyloidea</taxon>
        <taxon>Strongylidae</taxon>
        <taxon>Oesophagostomum</taxon>
    </lineage>
</organism>
<reference evidence="1 2" key="1">
    <citation type="submission" date="2014-03" db="EMBL/GenBank/DDBJ databases">
        <title>Draft genome of the hookworm Oesophagostomum dentatum.</title>
        <authorList>
            <person name="Mitreva M."/>
        </authorList>
    </citation>
    <scope>NUCLEOTIDE SEQUENCE [LARGE SCALE GENOMIC DNA]</scope>
    <source>
        <strain evidence="1 2">OD-Hann</strain>
    </source>
</reference>
<dbReference type="EMBL" id="KN591109">
    <property type="protein sequence ID" value="KHJ81333.1"/>
    <property type="molecule type" value="Genomic_DNA"/>
</dbReference>